<dbReference type="RefSeq" id="WP_101889699.1">
    <property type="nucleotide sequence ID" value="NZ_JBLLQH010000015.1"/>
</dbReference>
<accession>A0ABX4SHX5</accession>
<evidence type="ECO:0000313" key="2">
    <source>
        <dbReference type="EMBL" id="PKZ53161.1"/>
    </source>
</evidence>
<dbReference type="InterPro" id="IPR011335">
    <property type="entry name" value="Restrct_endonuc-II-like"/>
</dbReference>
<reference evidence="2 3" key="1">
    <citation type="submission" date="2017-12" db="EMBL/GenBank/DDBJ databases">
        <title>Phylogenetic diversity of female urinary microbiome.</title>
        <authorList>
            <person name="Thomas-White K."/>
            <person name="Wolfe A.J."/>
        </authorList>
    </citation>
    <scope>NUCLEOTIDE SEQUENCE [LARGE SCALE GENOMIC DNA]</scope>
    <source>
        <strain evidence="2 3">UMB0833</strain>
    </source>
</reference>
<comment type="caution">
    <text evidence="2">The sequence shown here is derived from an EMBL/GenBank/DDBJ whole genome shotgun (WGS) entry which is preliminary data.</text>
</comment>
<dbReference type="Pfam" id="PF14511">
    <property type="entry name" value="RE_EcoO109I"/>
    <property type="match status" value="1"/>
</dbReference>
<dbReference type="CDD" id="cd22346">
    <property type="entry name" value="PDDEXK_nuclease"/>
    <property type="match status" value="1"/>
</dbReference>
<dbReference type="Proteomes" id="UP000234904">
    <property type="component" value="Unassembled WGS sequence"/>
</dbReference>
<dbReference type="SUPFAM" id="SSF52980">
    <property type="entry name" value="Restriction endonuclease-like"/>
    <property type="match status" value="1"/>
</dbReference>
<dbReference type="EMBL" id="PKJE01000003">
    <property type="protein sequence ID" value="PKZ53161.1"/>
    <property type="molecule type" value="Genomic_DNA"/>
</dbReference>
<keyword evidence="3" id="KW-1185">Reference proteome</keyword>
<name>A0ABX4SHX5_9BIFI</name>
<evidence type="ECO:0000313" key="3">
    <source>
        <dbReference type="Proteomes" id="UP000234904"/>
    </source>
</evidence>
<organism evidence="2 3">
    <name type="scientific">Gardnerella pickettii</name>
    <dbReference type="NCBI Taxonomy" id="2914924"/>
    <lineage>
        <taxon>Bacteria</taxon>
        <taxon>Bacillati</taxon>
        <taxon>Actinomycetota</taxon>
        <taxon>Actinomycetes</taxon>
        <taxon>Bifidobacteriales</taxon>
        <taxon>Bifidobacteriaceae</taxon>
        <taxon>Gardnerella</taxon>
    </lineage>
</organism>
<protein>
    <recommendedName>
        <fullName evidence="1">Type II restriction endonuclease EcoO109IR domain-containing protein</fullName>
    </recommendedName>
</protein>
<sequence length="249" mass="27869">MFSDIERKNILSQISSFFDKQVIENHVKNTEKLVDIKKISFNPFLIAYLSRFAFGDASPRSIAKAILYPRVLGTSISTSFGSAIQKLSSQVLSGFASTTSGIDIEYKDSFTNRHIYCQLKSGPETINKDDVKTICDHFKDLARLAKTNGSKDINPLTDCVVGILYGSREDLSANYKRIEAEGYTVKIGQEFWESFTGDKDFYNDLIETITTVNNNKINHVLENTVEKLAKSISENSSMIPGIEMSANKM</sequence>
<proteinExistence type="predicted"/>
<gene>
    <name evidence="2" type="ORF">CYJ70_05620</name>
</gene>
<dbReference type="InterPro" id="IPR032793">
    <property type="entry name" value="RE_EcoO109IR"/>
</dbReference>
<feature type="domain" description="Type II restriction endonuclease EcoO109IR" evidence="1">
    <location>
        <begin position="10"/>
        <end position="211"/>
    </location>
</feature>
<evidence type="ECO:0000259" key="1">
    <source>
        <dbReference type="Pfam" id="PF14511"/>
    </source>
</evidence>